<sequence>MVTLRHNRIYVLPTMFGALYAATAVLVLIGAINYQLSLAYLFAFVLIGLGHAALLQSYRNLLKLELHALVAEPVFAGDTAHFPVALANTGKPPRRALSVSLHGQPASWVESVPRDDATIARLPVATTGRGWLGMPTLRIDTTYPSGWCKAWSYANLDARCLVYPRPEDDPPPYHGQHGDQGQRRVHGDDDFAGLRNYVPGDMPRQIAWKQFARLDTLLVRQDERHEGHAWLFDWHALPELGTEARLSRLTAWIIAAEANGDRYALALPGSTLPRGNGPAHRHACLQALALFDRMTP</sequence>
<accession>A0ABQ3GWH3</accession>
<name>A0ABQ3GWH3_9NEIS</name>
<dbReference type="EMBL" id="BMYO01000002">
    <property type="protein sequence ID" value="GHD58533.1"/>
    <property type="molecule type" value="Genomic_DNA"/>
</dbReference>
<protein>
    <submittedName>
        <fullName evidence="4">Membrane protein</fullName>
    </submittedName>
</protein>
<organism evidence="4 5">
    <name type="scientific">Jeongeupia chitinilytica</name>
    <dbReference type="NCBI Taxonomy" id="1041641"/>
    <lineage>
        <taxon>Bacteria</taxon>
        <taxon>Pseudomonadati</taxon>
        <taxon>Pseudomonadota</taxon>
        <taxon>Betaproteobacteria</taxon>
        <taxon>Neisseriales</taxon>
        <taxon>Chitinibacteraceae</taxon>
        <taxon>Jeongeupia</taxon>
    </lineage>
</organism>
<evidence type="ECO:0000313" key="4">
    <source>
        <dbReference type="EMBL" id="GHD58533.1"/>
    </source>
</evidence>
<feature type="transmembrane region" description="Helical" evidence="2">
    <location>
        <begin position="9"/>
        <end position="32"/>
    </location>
</feature>
<feature type="compositionally biased region" description="Basic and acidic residues" evidence="1">
    <location>
        <begin position="176"/>
        <end position="186"/>
    </location>
</feature>
<gene>
    <name evidence="4" type="ORF">GCM10007350_08540</name>
</gene>
<dbReference type="Pfam" id="PF01882">
    <property type="entry name" value="DUF58"/>
    <property type="match status" value="1"/>
</dbReference>
<keyword evidence="5" id="KW-1185">Reference proteome</keyword>
<keyword evidence="2" id="KW-0472">Membrane</keyword>
<dbReference type="PANTHER" id="PTHR34351">
    <property type="entry name" value="SLR1927 PROTEIN-RELATED"/>
    <property type="match status" value="1"/>
</dbReference>
<evidence type="ECO:0000256" key="2">
    <source>
        <dbReference type="SAM" id="Phobius"/>
    </source>
</evidence>
<proteinExistence type="predicted"/>
<evidence type="ECO:0000256" key="1">
    <source>
        <dbReference type="SAM" id="MobiDB-lite"/>
    </source>
</evidence>
<evidence type="ECO:0000313" key="5">
    <source>
        <dbReference type="Proteomes" id="UP000604737"/>
    </source>
</evidence>
<dbReference type="PANTHER" id="PTHR34351:SF1">
    <property type="entry name" value="SLR1927 PROTEIN"/>
    <property type="match status" value="1"/>
</dbReference>
<feature type="domain" description="DUF58" evidence="3">
    <location>
        <begin position="194"/>
        <end position="289"/>
    </location>
</feature>
<keyword evidence="2" id="KW-0812">Transmembrane</keyword>
<keyword evidence="2" id="KW-1133">Transmembrane helix</keyword>
<evidence type="ECO:0000259" key="3">
    <source>
        <dbReference type="Pfam" id="PF01882"/>
    </source>
</evidence>
<reference evidence="5" key="1">
    <citation type="journal article" date="2019" name="Int. J. Syst. Evol. Microbiol.">
        <title>The Global Catalogue of Microorganisms (GCM) 10K type strain sequencing project: providing services to taxonomists for standard genome sequencing and annotation.</title>
        <authorList>
            <consortium name="The Broad Institute Genomics Platform"/>
            <consortium name="The Broad Institute Genome Sequencing Center for Infectious Disease"/>
            <person name="Wu L."/>
            <person name="Ma J."/>
        </authorList>
    </citation>
    <scope>NUCLEOTIDE SEQUENCE [LARGE SCALE GENOMIC DNA]</scope>
    <source>
        <strain evidence="5">KCTC 23701</strain>
    </source>
</reference>
<dbReference type="Proteomes" id="UP000604737">
    <property type="component" value="Unassembled WGS sequence"/>
</dbReference>
<feature type="transmembrane region" description="Helical" evidence="2">
    <location>
        <begin position="38"/>
        <end position="55"/>
    </location>
</feature>
<comment type="caution">
    <text evidence="4">The sequence shown here is derived from an EMBL/GenBank/DDBJ whole genome shotgun (WGS) entry which is preliminary data.</text>
</comment>
<feature type="region of interest" description="Disordered" evidence="1">
    <location>
        <begin position="167"/>
        <end position="186"/>
    </location>
</feature>
<dbReference type="InterPro" id="IPR002881">
    <property type="entry name" value="DUF58"/>
</dbReference>